<keyword evidence="2 3" id="KW-0479">Metal-binding</keyword>
<reference evidence="4 5" key="1">
    <citation type="submission" date="2020-01" db="EMBL/GenBank/DDBJ databases">
        <title>Sulfitobacter sediminilitoris sp. nov., isolated from a tidal flat.</title>
        <authorList>
            <person name="Park S."/>
            <person name="Yoon J.-H."/>
        </authorList>
    </citation>
    <scope>NUCLEOTIDE SEQUENCE [LARGE SCALE GENOMIC DNA]</scope>
    <source>
        <strain evidence="4 5">JBTF-M27</strain>
    </source>
</reference>
<gene>
    <name evidence="4" type="ORF">GV827_00080</name>
</gene>
<name>A0A6P0C8Y3_9RHOB</name>
<dbReference type="AlphaFoldDB" id="A0A6P0C8Y3"/>
<accession>A0A6P0C8Y3</accession>
<feature type="binding site" evidence="3">
    <location>
        <position position="50"/>
    </location>
    <ligand>
        <name>a divalent metal cation</name>
        <dbReference type="ChEBI" id="CHEBI:60240"/>
    </ligand>
</feature>
<evidence type="ECO:0000313" key="4">
    <source>
        <dbReference type="EMBL" id="NEK20804.1"/>
    </source>
</evidence>
<evidence type="ECO:0000256" key="3">
    <source>
        <dbReference type="PIRSR" id="PIRSR607837-1"/>
    </source>
</evidence>
<dbReference type="Pfam" id="PF05163">
    <property type="entry name" value="DinB"/>
    <property type="match status" value="1"/>
</dbReference>
<comment type="similarity">
    <text evidence="1">Belongs to the DinB family.</text>
</comment>
<sequence length="169" mass="19456">MIDKGYVLTMARYNAWQNRQIIDIVKVMDEADLRGDQGAFFGSILATLNHILWGDTLWMSRWCSDIVAPQRNFEDWADYTGTLGNWEAQRFAMDGRIRIWAETLSNLDLTGELVWTYTATGQEMRQPMGMCIAHMFNHQTHHRGQVHAMLTAQGRTAPTTDIVFMPEEN</sequence>
<dbReference type="SUPFAM" id="SSF109854">
    <property type="entry name" value="DinB/YfiT-like putative metalloenzymes"/>
    <property type="match status" value="1"/>
</dbReference>
<evidence type="ECO:0000313" key="5">
    <source>
        <dbReference type="Proteomes" id="UP000468591"/>
    </source>
</evidence>
<dbReference type="PANTHER" id="PTHR37302:SF1">
    <property type="entry name" value="PROTEIN DINB"/>
    <property type="match status" value="1"/>
</dbReference>
<dbReference type="EMBL" id="JAABNT010000001">
    <property type="protein sequence ID" value="NEK20804.1"/>
    <property type="molecule type" value="Genomic_DNA"/>
</dbReference>
<dbReference type="InterPro" id="IPR034660">
    <property type="entry name" value="DinB/YfiT-like"/>
</dbReference>
<evidence type="ECO:0000256" key="1">
    <source>
        <dbReference type="ARBA" id="ARBA00008635"/>
    </source>
</evidence>
<organism evidence="4 5">
    <name type="scientific">Sulfitobacter sediminilitoris</name>
    <dbReference type="NCBI Taxonomy" id="2698830"/>
    <lineage>
        <taxon>Bacteria</taxon>
        <taxon>Pseudomonadati</taxon>
        <taxon>Pseudomonadota</taxon>
        <taxon>Alphaproteobacteria</taxon>
        <taxon>Rhodobacterales</taxon>
        <taxon>Roseobacteraceae</taxon>
        <taxon>Sulfitobacter</taxon>
    </lineage>
</organism>
<proteinExistence type="inferred from homology"/>
<comment type="caution">
    <text evidence="4">The sequence shown here is derived from an EMBL/GenBank/DDBJ whole genome shotgun (WGS) entry which is preliminary data.</text>
</comment>
<dbReference type="PANTHER" id="PTHR37302">
    <property type="entry name" value="SLR1116 PROTEIN"/>
    <property type="match status" value="1"/>
</dbReference>
<evidence type="ECO:0000256" key="2">
    <source>
        <dbReference type="ARBA" id="ARBA00022723"/>
    </source>
</evidence>
<feature type="binding site" evidence="3">
    <location>
        <position position="138"/>
    </location>
    <ligand>
        <name>a divalent metal cation</name>
        <dbReference type="ChEBI" id="CHEBI:60240"/>
    </ligand>
</feature>
<keyword evidence="5" id="KW-1185">Reference proteome</keyword>
<dbReference type="InterPro" id="IPR007837">
    <property type="entry name" value="DinB"/>
</dbReference>
<protein>
    <submittedName>
        <fullName evidence="4">Damage-inducible protein DinB</fullName>
    </submittedName>
</protein>
<feature type="binding site" evidence="3">
    <location>
        <position position="142"/>
    </location>
    <ligand>
        <name>a divalent metal cation</name>
        <dbReference type="ChEBI" id="CHEBI:60240"/>
    </ligand>
</feature>
<dbReference type="GO" id="GO:0046872">
    <property type="term" value="F:metal ion binding"/>
    <property type="evidence" value="ECO:0007669"/>
    <property type="project" value="UniProtKB-KW"/>
</dbReference>
<dbReference type="RefSeq" id="WP_164351665.1">
    <property type="nucleotide sequence ID" value="NZ_JAABNT010000001.1"/>
</dbReference>
<dbReference type="Gene3D" id="1.20.120.450">
    <property type="entry name" value="dinb family like domain"/>
    <property type="match status" value="1"/>
</dbReference>
<dbReference type="Proteomes" id="UP000468591">
    <property type="component" value="Unassembled WGS sequence"/>
</dbReference>